<keyword evidence="2" id="KW-0677">Repeat</keyword>
<keyword evidence="3" id="KW-0805">Transcription regulation</keyword>
<dbReference type="InterPro" id="IPR051953">
    <property type="entry name" value="Plant_SW-associated_TFs"/>
</dbReference>
<dbReference type="Gene3D" id="1.10.10.60">
    <property type="entry name" value="Homeodomain-like"/>
    <property type="match status" value="1"/>
</dbReference>
<evidence type="ECO:0000256" key="1">
    <source>
        <dbReference type="ARBA" id="ARBA00004123"/>
    </source>
</evidence>
<organism evidence="9 10">
    <name type="scientific">Parasponia andersonii</name>
    <name type="common">Sponia andersonii</name>
    <dbReference type="NCBI Taxonomy" id="3476"/>
    <lineage>
        <taxon>Eukaryota</taxon>
        <taxon>Viridiplantae</taxon>
        <taxon>Streptophyta</taxon>
        <taxon>Embryophyta</taxon>
        <taxon>Tracheophyta</taxon>
        <taxon>Spermatophyta</taxon>
        <taxon>Magnoliopsida</taxon>
        <taxon>eudicotyledons</taxon>
        <taxon>Gunneridae</taxon>
        <taxon>Pentapetalae</taxon>
        <taxon>rosids</taxon>
        <taxon>fabids</taxon>
        <taxon>Rosales</taxon>
        <taxon>Cannabaceae</taxon>
        <taxon>Parasponia</taxon>
    </lineage>
</organism>
<reference evidence="10" key="1">
    <citation type="submission" date="2016-06" db="EMBL/GenBank/DDBJ databases">
        <title>Parallel loss of symbiosis genes in relatives of nitrogen-fixing non-legume Parasponia.</title>
        <authorList>
            <person name="Van Velzen R."/>
            <person name="Holmer R."/>
            <person name="Bu F."/>
            <person name="Rutten L."/>
            <person name="Van Zeijl A."/>
            <person name="Liu W."/>
            <person name="Santuari L."/>
            <person name="Cao Q."/>
            <person name="Sharma T."/>
            <person name="Shen D."/>
            <person name="Roswanjaya Y."/>
            <person name="Wardhani T."/>
            <person name="Kalhor M.S."/>
            <person name="Jansen J."/>
            <person name="Van den Hoogen J."/>
            <person name="Gungor B."/>
            <person name="Hartog M."/>
            <person name="Hontelez J."/>
            <person name="Verver J."/>
            <person name="Yang W.-C."/>
            <person name="Schijlen E."/>
            <person name="Repin R."/>
            <person name="Schilthuizen M."/>
            <person name="Schranz E."/>
            <person name="Heidstra R."/>
            <person name="Miyata K."/>
            <person name="Fedorova E."/>
            <person name="Kohlen W."/>
            <person name="Bisseling T."/>
            <person name="Smit S."/>
            <person name="Geurts R."/>
        </authorList>
    </citation>
    <scope>NUCLEOTIDE SEQUENCE [LARGE SCALE GENOMIC DNA]</scope>
    <source>
        <strain evidence="10">cv. WU1-14</strain>
    </source>
</reference>
<dbReference type="EMBL" id="JXTB01001217">
    <property type="protein sequence ID" value="PON31239.1"/>
    <property type="molecule type" value="Genomic_DNA"/>
</dbReference>
<dbReference type="PROSITE" id="PS51294">
    <property type="entry name" value="HTH_MYB"/>
    <property type="match status" value="1"/>
</dbReference>
<dbReference type="InterPro" id="IPR009057">
    <property type="entry name" value="Homeodomain-like_sf"/>
</dbReference>
<keyword evidence="6" id="KW-0539">Nucleus</keyword>
<sequence length="45" mass="5144">MGCKSSDKPKPKHRKGLWSPEEDLRLRNYVLKHGHGCWSSVPINA</sequence>
<evidence type="ECO:0000313" key="10">
    <source>
        <dbReference type="Proteomes" id="UP000237105"/>
    </source>
</evidence>
<evidence type="ECO:0000259" key="8">
    <source>
        <dbReference type="PROSITE" id="PS51294"/>
    </source>
</evidence>
<accession>A0A2P5A437</accession>
<keyword evidence="5" id="KW-0804">Transcription</keyword>
<protein>
    <submittedName>
        <fullName evidence="9">Octamer-binding transcription factor</fullName>
    </submittedName>
</protein>
<evidence type="ECO:0000259" key="7">
    <source>
        <dbReference type="PROSITE" id="PS50090"/>
    </source>
</evidence>
<evidence type="ECO:0000313" key="9">
    <source>
        <dbReference type="EMBL" id="PON31239.1"/>
    </source>
</evidence>
<dbReference type="Proteomes" id="UP000237105">
    <property type="component" value="Unassembled WGS sequence"/>
</dbReference>
<dbReference type="PANTHER" id="PTHR47997">
    <property type="entry name" value="MYB DOMAIN PROTEIN 55"/>
    <property type="match status" value="1"/>
</dbReference>
<dbReference type="SUPFAM" id="SSF46689">
    <property type="entry name" value="Homeodomain-like"/>
    <property type="match status" value="1"/>
</dbReference>
<feature type="non-terminal residue" evidence="9">
    <location>
        <position position="45"/>
    </location>
</feature>
<name>A0A2P5A437_PARAD</name>
<dbReference type="InterPro" id="IPR017930">
    <property type="entry name" value="Myb_dom"/>
</dbReference>
<evidence type="ECO:0000256" key="4">
    <source>
        <dbReference type="ARBA" id="ARBA00023125"/>
    </source>
</evidence>
<comment type="subcellular location">
    <subcellularLocation>
        <location evidence="1">Nucleus</location>
    </subcellularLocation>
</comment>
<dbReference type="OrthoDB" id="2143914at2759"/>
<evidence type="ECO:0000256" key="5">
    <source>
        <dbReference type="ARBA" id="ARBA00023163"/>
    </source>
</evidence>
<feature type="domain" description="HTH myb-type" evidence="8">
    <location>
        <begin position="10"/>
        <end position="45"/>
    </location>
</feature>
<dbReference type="STRING" id="3476.A0A2P5A437"/>
<dbReference type="AlphaFoldDB" id="A0A2P5A437"/>
<comment type="caution">
    <text evidence="9">The sequence shown here is derived from an EMBL/GenBank/DDBJ whole genome shotgun (WGS) entry which is preliminary data.</text>
</comment>
<feature type="domain" description="Myb-like" evidence="7">
    <location>
        <begin position="10"/>
        <end position="45"/>
    </location>
</feature>
<dbReference type="InterPro" id="IPR001005">
    <property type="entry name" value="SANT/Myb"/>
</dbReference>
<keyword evidence="10" id="KW-1185">Reference proteome</keyword>
<proteinExistence type="predicted"/>
<dbReference type="PROSITE" id="PS50090">
    <property type="entry name" value="MYB_LIKE"/>
    <property type="match status" value="1"/>
</dbReference>
<evidence type="ECO:0000256" key="2">
    <source>
        <dbReference type="ARBA" id="ARBA00022737"/>
    </source>
</evidence>
<gene>
    <name evidence="9" type="ORF">PanWU01x14_371360</name>
</gene>
<evidence type="ECO:0000256" key="3">
    <source>
        <dbReference type="ARBA" id="ARBA00023015"/>
    </source>
</evidence>
<keyword evidence="4" id="KW-0238">DNA-binding</keyword>
<evidence type="ECO:0000256" key="6">
    <source>
        <dbReference type="ARBA" id="ARBA00023242"/>
    </source>
</evidence>
<dbReference type="GO" id="GO:0003677">
    <property type="term" value="F:DNA binding"/>
    <property type="evidence" value="ECO:0007669"/>
    <property type="project" value="UniProtKB-KW"/>
</dbReference>
<dbReference type="PANTHER" id="PTHR47997:SF11">
    <property type="entry name" value="TRANSCRIPTION FACTOR LAF1"/>
    <property type="match status" value="1"/>
</dbReference>
<dbReference type="CDD" id="cd00167">
    <property type="entry name" value="SANT"/>
    <property type="match status" value="1"/>
</dbReference>
<dbReference type="GO" id="GO:0005634">
    <property type="term" value="C:nucleus"/>
    <property type="evidence" value="ECO:0007669"/>
    <property type="project" value="UniProtKB-SubCell"/>
</dbReference>
<dbReference type="Pfam" id="PF00249">
    <property type="entry name" value="Myb_DNA-binding"/>
    <property type="match status" value="1"/>
</dbReference>